<name>A0ABV5M9W6_9ACTN</name>
<dbReference type="Proteomes" id="UP001589608">
    <property type="component" value="Unassembled WGS sequence"/>
</dbReference>
<dbReference type="EMBL" id="JBHMCA010000043">
    <property type="protein sequence ID" value="MFB9445666.1"/>
    <property type="molecule type" value="Genomic_DNA"/>
</dbReference>
<dbReference type="InterPro" id="IPR029058">
    <property type="entry name" value="AB_hydrolase_fold"/>
</dbReference>
<dbReference type="InterPro" id="IPR050266">
    <property type="entry name" value="AB_hydrolase_sf"/>
</dbReference>
<dbReference type="PANTHER" id="PTHR43798:SF33">
    <property type="entry name" value="HYDROLASE, PUTATIVE (AFU_ORTHOLOGUE AFUA_2G14860)-RELATED"/>
    <property type="match status" value="1"/>
</dbReference>
<organism evidence="2 3">
    <name type="scientific">Dactylosporangium vinaceum</name>
    <dbReference type="NCBI Taxonomy" id="53362"/>
    <lineage>
        <taxon>Bacteria</taxon>
        <taxon>Bacillati</taxon>
        <taxon>Actinomycetota</taxon>
        <taxon>Actinomycetes</taxon>
        <taxon>Micromonosporales</taxon>
        <taxon>Micromonosporaceae</taxon>
        <taxon>Dactylosporangium</taxon>
    </lineage>
</organism>
<protein>
    <submittedName>
        <fullName evidence="2">Alpha/beta fold hydrolase</fullName>
    </submittedName>
</protein>
<dbReference type="InterPro" id="IPR000073">
    <property type="entry name" value="AB_hydrolase_1"/>
</dbReference>
<gene>
    <name evidence="2" type="ORF">ACFFTR_21515</name>
</gene>
<dbReference type="Pfam" id="PF12697">
    <property type="entry name" value="Abhydrolase_6"/>
    <property type="match status" value="1"/>
</dbReference>
<evidence type="ECO:0000259" key="1">
    <source>
        <dbReference type="Pfam" id="PF12697"/>
    </source>
</evidence>
<keyword evidence="3" id="KW-1185">Reference proteome</keyword>
<proteinExistence type="predicted"/>
<keyword evidence="2" id="KW-0378">Hydrolase</keyword>
<accession>A0ABV5M9W6</accession>
<dbReference type="PANTHER" id="PTHR43798">
    <property type="entry name" value="MONOACYLGLYCEROL LIPASE"/>
    <property type="match status" value="1"/>
</dbReference>
<dbReference type="Gene3D" id="3.40.50.1820">
    <property type="entry name" value="alpha/beta hydrolase"/>
    <property type="match status" value="1"/>
</dbReference>
<comment type="caution">
    <text evidence="2">The sequence shown here is derived from an EMBL/GenBank/DDBJ whole genome shotgun (WGS) entry which is preliminary data.</text>
</comment>
<dbReference type="GO" id="GO:0016787">
    <property type="term" value="F:hydrolase activity"/>
    <property type="evidence" value="ECO:0007669"/>
    <property type="project" value="UniProtKB-KW"/>
</dbReference>
<evidence type="ECO:0000313" key="2">
    <source>
        <dbReference type="EMBL" id="MFB9445666.1"/>
    </source>
</evidence>
<sequence>MTGPLTLPPRRAARPVDAGGVPVAVRRAGAGPVLLYLHGAGLAGRWLPLHEALAAGADVVAPDQPGCGATPARDRLRGLDDLVLHLDDLRRALGLTEPFHLAGHSFGGWLAAEFAAVYPHLVRSLTLVAPIGLAPPDGPALTVDPFAATPQELAALSFNDLPAVAAATARPAPAEAVYAHLMWQRPYSRRLPWRLRRVTCPALVLAAGGDRYVPPGVARRYRDLLPAARLHTVPGAGHALVVERPAVVAAHILGFVGAVR</sequence>
<evidence type="ECO:0000313" key="3">
    <source>
        <dbReference type="Proteomes" id="UP001589608"/>
    </source>
</evidence>
<reference evidence="2 3" key="1">
    <citation type="submission" date="2024-09" db="EMBL/GenBank/DDBJ databases">
        <authorList>
            <person name="Sun Q."/>
            <person name="Mori K."/>
        </authorList>
    </citation>
    <scope>NUCLEOTIDE SEQUENCE [LARGE SCALE GENOMIC DNA]</scope>
    <source>
        <strain evidence="2 3">JCM 3307</strain>
    </source>
</reference>
<dbReference type="RefSeq" id="WP_223093250.1">
    <property type="nucleotide sequence ID" value="NZ_CP061913.1"/>
</dbReference>
<dbReference type="SUPFAM" id="SSF53474">
    <property type="entry name" value="alpha/beta-Hydrolases"/>
    <property type="match status" value="1"/>
</dbReference>
<feature type="domain" description="AB hydrolase-1" evidence="1">
    <location>
        <begin position="34"/>
        <end position="250"/>
    </location>
</feature>
<dbReference type="PRINTS" id="PR00111">
    <property type="entry name" value="ABHYDROLASE"/>
</dbReference>